<proteinExistence type="predicted"/>
<evidence type="ECO:0000256" key="7">
    <source>
        <dbReference type="SAM" id="Phobius"/>
    </source>
</evidence>
<feature type="transmembrane region" description="Helical" evidence="7">
    <location>
        <begin position="766"/>
        <end position="786"/>
    </location>
</feature>
<feature type="domain" description="SPX" evidence="8">
    <location>
        <begin position="1"/>
        <end position="174"/>
    </location>
</feature>
<feature type="transmembrane region" description="Helical" evidence="7">
    <location>
        <begin position="701"/>
        <end position="719"/>
    </location>
</feature>
<keyword evidence="10" id="KW-1185">Reference proteome</keyword>
<dbReference type="PANTHER" id="PTHR46140">
    <property type="entry name" value="VACUOLAR TRANSPORTER CHAPERONE 1-RELATED"/>
    <property type="match status" value="1"/>
</dbReference>
<dbReference type="Pfam" id="PF09359">
    <property type="entry name" value="VTC"/>
    <property type="match status" value="1"/>
</dbReference>
<accession>A0ABQ8G710</accession>
<dbReference type="EMBL" id="JAGTJR010000017">
    <property type="protein sequence ID" value="KAH7046719.1"/>
    <property type="molecule type" value="Genomic_DNA"/>
</dbReference>
<evidence type="ECO:0000256" key="2">
    <source>
        <dbReference type="ARBA" id="ARBA00022554"/>
    </source>
</evidence>
<dbReference type="CDD" id="cd14480">
    <property type="entry name" value="SPX_VTC2_like"/>
    <property type="match status" value="1"/>
</dbReference>
<evidence type="ECO:0000256" key="1">
    <source>
        <dbReference type="ARBA" id="ARBA00004128"/>
    </source>
</evidence>
<evidence type="ECO:0000256" key="4">
    <source>
        <dbReference type="ARBA" id="ARBA00022989"/>
    </source>
</evidence>
<feature type="compositionally biased region" description="Acidic residues" evidence="6">
    <location>
        <begin position="612"/>
        <end position="621"/>
    </location>
</feature>
<feature type="region of interest" description="Disordered" evidence="6">
    <location>
        <begin position="559"/>
        <end position="636"/>
    </location>
</feature>
<dbReference type="InterPro" id="IPR004331">
    <property type="entry name" value="SPX_dom"/>
</dbReference>
<dbReference type="InterPro" id="IPR018966">
    <property type="entry name" value="VTC_domain"/>
</dbReference>
<keyword evidence="2" id="KW-0926">Vacuole</keyword>
<protein>
    <submittedName>
        <fullName evidence="9">VTC domain-containing protein</fullName>
    </submittedName>
</protein>
<gene>
    <name evidence="9" type="ORF">B0J12DRAFT_668319</name>
</gene>
<organism evidence="9 10">
    <name type="scientific">Macrophomina phaseolina</name>
    <dbReference type="NCBI Taxonomy" id="35725"/>
    <lineage>
        <taxon>Eukaryota</taxon>
        <taxon>Fungi</taxon>
        <taxon>Dikarya</taxon>
        <taxon>Ascomycota</taxon>
        <taxon>Pezizomycotina</taxon>
        <taxon>Dothideomycetes</taxon>
        <taxon>Dothideomycetes incertae sedis</taxon>
        <taxon>Botryosphaeriales</taxon>
        <taxon>Botryosphaeriaceae</taxon>
        <taxon>Macrophomina</taxon>
    </lineage>
</organism>
<reference evidence="9 10" key="1">
    <citation type="journal article" date="2021" name="Nat. Commun.">
        <title>Genetic determinants of endophytism in the Arabidopsis root mycobiome.</title>
        <authorList>
            <person name="Mesny F."/>
            <person name="Miyauchi S."/>
            <person name="Thiergart T."/>
            <person name="Pickel B."/>
            <person name="Atanasova L."/>
            <person name="Karlsson M."/>
            <person name="Huettel B."/>
            <person name="Barry K.W."/>
            <person name="Haridas S."/>
            <person name="Chen C."/>
            <person name="Bauer D."/>
            <person name="Andreopoulos W."/>
            <person name="Pangilinan J."/>
            <person name="LaButti K."/>
            <person name="Riley R."/>
            <person name="Lipzen A."/>
            <person name="Clum A."/>
            <person name="Drula E."/>
            <person name="Henrissat B."/>
            <person name="Kohler A."/>
            <person name="Grigoriev I.V."/>
            <person name="Martin F.M."/>
            <person name="Hacquard S."/>
        </authorList>
    </citation>
    <scope>NUCLEOTIDE SEQUENCE [LARGE SCALE GENOMIC DNA]</scope>
    <source>
        <strain evidence="9 10">MPI-SDFR-AT-0080</strain>
    </source>
</reference>
<keyword evidence="5 7" id="KW-0472">Membrane</keyword>
<evidence type="ECO:0000259" key="8">
    <source>
        <dbReference type="PROSITE" id="PS51382"/>
    </source>
</evidence>
<keyword evidence="4 7" id="KW-1133">Transmembrane helix</keyword>
<dbReference type="Gene3D" id="3.20.100.30">
    <property type="entry name" value="VTC, catalytic tunnel domain"/>
    <property type="match status" value="1"/>
</dbReference>
<dbReference type="CDD" id="cd07892">
    <property type="entry name" value="PolyPPase_VTC2-3_like"/>
    <property type="match status" value="1"/>
</dbReference>
<feature type="transmembrane region" description="Helical" evidence="7">
    <location>
        <begin position="726"/>
        <end position="746"/>
    </location>
</feature>
<feature type="compositionally biased region" description="Low complexity" evidence="6">
    <location>
        <begin position="591"/>
        <end position="604"/>
    </location>
</feature>
<keyword evidence="3 7" id="KW-0812">Transmembrane</keyword>
<dbReference type="PANTHER" id="PTHR46140:SF2">
    <property type="entry name" value="VACUOLAR TRANSPORTER CHAPERONE 3 COMPLEX SUBUNIT 3-RELATED"/>
    <property type="match status" value="1"/>
</dbReference>
<sequence>MRFGRTLQRSVYQPWRDNYIDYDKLKQLLREGGSDQGGSDEDLDDRWTDEDEGAFVEELVNVQLEKVNAFQNNKYQDLRDRTSECEKKLEPLTAAPAAAEGEADGASKQQPEETQPGEEERKRVLRDVLKELDTITKEVSELERYSRINYTGFLKAAKKHDRKRGHSYRVRPLLQVRLAALPFNKEDYSPLLIRLSAMYSFVRQNLEGKEKREMSFSEGPTAGEDFTSYKFWVHPENLLEVKTVILRRLPVLVYNPQTSKVAEGTQRDPTITSIYFDNHRFSLYTSKVGHEPNASSLRLRWYGQLGEKPEIVLEKKTIKEGDSSEELRFPIKEKYIESFIRGEYKMEKSIDKLKRTVGEDSPEVQQLQKSVDAIQSFIREQDLQPVLRANYTRTAFQIPGDNRVRISLDTNLALIREDAIDVDRPCRDPDNWHRSDIDSAEMEYPFNEIRKGEISRFPFALLEIKIKGKKQYEWVEDLMNSHLVKEAPRFSKFVHGVAQLFEDHVNTFPFWLSELETDIRRDPHKAFEEEQERKAKAAEDEFAVGSLFGTRGSPAAFRHSIASPVGSPSNAGASKVAQSPGRATVEDARRASLAAHTAHSASLRQSGLAETVGEEDSDDDGLQGHGADSGERNMTTMSGVRGLFPSFSYSKYAQRHRARQQQAQNLPPGVRDPGPRWIKDQGPVRVEAKVWLANQRTFIKWQHVAVLLASLSLGLFNAAGENNNVARTLAVVYTAVAAFAGVWGYAMYMYRSSLIQARSGKDFDNILGPMVVCLGLVVALCCNFGFRYHAILKERDDARAEVTRVSNGTLLTAAVEAVVGMAGAGEL</sequence>
<evidence type="ECO:0000313" key="9">
    <source>
        <dbReference type="EMBL" id="KAH7046719.1"/>
    </source>
</evidence>
<evidence type="ECO:0000256" key="5">
    <source>
        <dbReference type="ARBA" id="ARBA00023136"/>
    </source>
</evidence>
<dbReference type="Proteomes" id="UP000774617">
    <property type="component" value="Unassembled WGS sequence"/>
</dbReference>
<dbReference type="InterPro" id="IPR042267">
    <property type="entry name" value="VTC_sf"/>
</dbReference>
<comment type="caution">
    <text evidence="9">The sequence shown here is derived from an EMBL/GenBank/DDBJ whole genome shotgun (WGS) entry which is preliminary data.</text>
</comment>
<dbReference type="PROSITE" id="PS51382">
    <property type="entry name" value="SPX"/>
    <property type="match status" value="1"/>
</dbReference>
<comment type="subcellular location">
    <subcellularLocation>
        <location evidence="1">Vacuole membrane</location>
        <topology evidence="1">Multi-pass membrane protein</topology>
    </subcellularLocation>
</comment>
<evidence type="ECO:0000256" key="3">
    <source>
        <dbReference type="ARBA" id="ARBA00022692"/>
    </source>
</evidence>
<feature type="compositionally biased region" description="Low complexity" evidence="6">
    <location>
        <begin position="94"/>
        <end position="106"/>
    </location>
</feature>
<name>A0ABQ8G710_9PEZI</name>
<feature type="region of interest" description="Disordered" evidence="6">
    <location>
        <begin position="657"/>
        <end position="677"/>
    </location>
</feature>
<evidence type="ECO:0000313" key="10">
    <source>
        <dbReference type="Proteomes" id="UP000774617"/>
    </source>
</evidence>
<evidence type="ECO:0000256" key="6">
    <source>
        <dbReference type="SAM" id="MobiDB-lite"/>
    </source>
</evidence>
<feature type="region of interest" description="Disordered" evidence="6">
    <location>
        <begin position="94"/>
        <end position="123"/>
    </location>
</feature>
<dbReference type="InterPro" id="IPR003807">
    <property type="entry name" value="DUF202"/>
</dbReference>
<dbReference type="InterPro" id="IPR051572">
    <property type="entry name" value="VTC_Complex_Subunit"/>
</dbReference>
<dbReference type="Pfam" id="PF02656">
    <property type="entry name" value="DUF202"/>
    <property type="match status" value="1"/>
</dbReference>